<dbReference type="OrthoDB" id="691231at2759"/>
<proteinExistence type="predicted"/>
<organism evidence="1 2">
    <name type="scientific">Gossypium stocksii</name>
    <dbReference type="NCBI Taxonomy" id="47602"/>
    <lineage>
        <taxon>Eukaryota</taxon>
        <taxon>Viridiplantae</taxon>
        <taxon>Streptophyta</taxon>
        <taxon>Embryophyta</taxon>
        <taxon>Tracheophyta</taxon>
        <taxon>Spermatophyta</taxon>
        <taxon>Magnoliopsida</taxon>
        <taxon>eudicotyledons</taxon>
        <taxon>Gunneridae</taxon>
        <taxon>Pentapetalae</taxon>
        <taxon>rosids</taxon>
        <taxon>malvids</taxon>
        <taxon>Malvales</taxon>
        <taxon>Malvaceae</taxon>
        <taxon>Malvoideae</taxon>
        <taxon>Gossypium</taxon>
    </lineage>
</organism>
<dbReference type="PANTHER" id="PTHR37611">
    <property type="entry name" value="VIRUS-SPECIFIC-SIGNALING-PATHWAY REGULATED PROTEIN-RELATED"/>
    <property type="match status" value="1"/>
</dbReference>
<accession>A0A9D4AFG9</accession>
<dbReference type="AlphaFoldDB" id="A0A9D4AFG9"/>
<name>A0A9D4AFG9_9ROSI</name>
<protein>
    <submittedName>
        <fullName evidence="1">Uncharacterized protein</fullName>
    </submittedName>
</protein>
<comment type="caution">
    <text evidence="1">The sequence shown here is derived from an EMBL/GenBank/DDBJ whole genome shotgun (WGS) entry which is preliminary data.</text>
</comment>
<keyword evidence="2" id="KW-1185">Reference proteome</keyword>
<sequence>MALILTENPGLINGSNDVEEIEIPEIDAGLLMSLLEESQCEEYSNEEQVNSLMESLEAEIRMVKAGSCSIEGDIGSNDYFEWSEMEMVPCTPSDDMNWYVEDHVEDIINESHSRIITVATTIKSRALSVKRATHIQELLVNQAPHQVEISWRGSHLGRKRYYHRRNSQLMPPPQQHSLLED</sequence>
<reference evidence="1 2" key="1">
    <citation type="journal article" date="2021" name="Plant Biotechnol. J.">
        <title>Multi-omics assisted identification of the key and species-specific regulatory components of drought-tolerant mechanisms in Gossypium stocksii.</title>
        <authorList>
            <person name="Yu D."/>
            <person name="Ke L."/>
            <person name="Zhang D."/>
            <person name="Wu Y."/>
            <person name="Sun Y."/>
            <person name="Mei J."/>
            <person name="Sun J."/>
            <person name="Sun Y."/>
        </authorList>
    </citation>
    <scope>NUCLEOTIDE SEQUENCE [LARGE SCALE GENOMIC DNA]</scope>
    <source>
        <strain evidence="2">cv. E1</strain>
        <tissue evidence="1">Leaf</tissue>
    </source>
</reference>
<dbReference type="EMBL" id="JAIQCV010000002">
    <property type="protein sequence ID" value="KAH1120662.1"/>
    <property type="molecule type" value="Genomic_DNA"/>
</dbReference>
<dbReference type="PANTHER" id="PTHR37611:SF2">
    <property type="entry name" value="VIRUS-SPECIFIC-SIGNALING-PATHWAY REGULATED PROTEIN-RELATED"/>
    <property type="match status" value="1"/>
</dbReference>
<dbReference type="Proteomes" id="UP000828251">
    <property type="component" value="Unassembled WGS sequence"/>
</dbReference>
<gene>
    <name evidence="1" type="ORF">J1N35_003822</name>
</gene>
<evidence type="ECO:0000313" key="2">
    <source>
        <dbReference type="Proteomes" id="UP000828251"/>
    </source>
</evidence>
<evidence type="ECO:0000313" key="1">
    <source>
        <dbReference type="EMBL" id="KAH1120662.1"/>
    </source>
</evidence>